<evidence type="ECO:0000313" key="8">
    <source>
        <dbReference type="Proteomes" id="UP001642406"/>
    </source>
</evidence>
<organism evidence="7 8">
    <name type="scientific">Sporothrix bragantina</name>
    <dbReference type="NCBI Taxonomy" id="671064"/>
    <lineage>
        <taxon>Eukaryota</taxon>
        <taxon>Fungi</taxon>
        <taxon>Dikarya</taxon>
        <taxon>Ascomycota</taxon>
        <taxon>Pezizomycotina</taxon>
        <taxon>Sordariomycetes</taxon>
        <taxon>Sordariomycetidae</taxon>
        <taxon>Ophiostomatales</taxon>
        <taxon>Ophiostomataceae</taxon>
        <taxon>Sporothrix</taxon>
    </lineage>
</organism>
<dbReference type="Pfam" id="PF00150">
    <property type="entry name" value="Cellulase"/>
    <property type="match status" value="1"/>
</dbReference>
<evidence type="ECO:0000256" key="5">
    <source>
        <dbReference type="SAM" id="SignalP"/>
    </source>
</evidence>
<dbReference type="Gene3D" id="3.20.20.80">
    <property type="entry name" value="Glycosidases"/>
    <property type="match status" value="1"/>
</dbReference>
<evidence type="ECO:0000256" key="2">
    <source>
        <dbReference type="ARBA" id="ARBA00022801"/>
    </source>
</evidence>
<comment type="similarity">
    <text evidence="1 4">Belongs to the glycosyl hydrolase 5 (cellulase A) family.</text>
</comment>
<feature type="domain" description="Glycoside hydrolase family 5" evidence="6">
    <location>
        <begin position="71"/>
        <end position="377"/>
    </location>
</feature>
<dbReference type="EMBL" id="CAWUHC010000043">
    <property type="protein sequence ID" value="CAK7223276.1"/>
    <property type="molecule type" value="Genomic_DNA"/>
</dbReference>
<evidence type="ECO:0000259" key="6">
    <source>
        <dbReference type="Pfam" id="PF00150"/>
    </source>
</evidence>
<comment type="caution">
    <text evidence="7">The sequence shown here is derived from an EMBL/GenBank/DDBJ whole genome shotgun (WGS) entry which is preliminary data.</text>
</comment>
<feature type="signal peptide" evidence="5">
    <location>
        <begin position="1"/>
        <end position="23"/>
    </location>
</feature>
<dbReference type="PANTHER" id="PTHR31263:SF0">
    <property type="entry name" value="CELLULASE FAMILY PROTEIN (AFU_ORTHOLOGUE AFUA_5G14560)"/>
    <property type="match status" value="1"/>
</dbReference>
<dbReference type="Proteomes" id="UP001642406">
    <property type="component" value="Unassembled WGS sequence"/>
</dbReference>
<keyword evidence="2 4" id="KW-0378">Hydrolase</keyword>
<keyword evidence="8" id="KW-1185">Reference proteome</keyword>
<evidence type="ECO:0000256" key="3">
    <source>
        <dbReference type="ARBA" id="ARBA00023295"/>
    </source>
</evidence>
<gene>
    <name evidence="7" type="ORF">SBRCBS47491_005153</name>
</gene>
<name>A0ABP0BV44_9PEZI</name>
<keyword evidence="3 4" id="KW-0326">Glycosidase</keyword>
<keyword evidence="5" id="KW-0732">Signal</keyword>
<sequence>MVHIMQLPGALLATLSLASYTTAQIAIPLHSSSRWILDSNNDRVKLRCINWAGHMEVNLPEGLHKQPISFLADWIKDQGFNCVRLTYSIDHALSPDTLVSDAFTNAATAAGVPLVNMTAMYQAAVAANPFMGHANTTTQDVYGAVIDAMWDRGVMTVLDNHVSKASWCCDLTDGNGWWDTAFGYIALNSQYFHTGEWLQGLQAMATWAYDNHPGVVAMSLRNELRQLLFQDTNNGDDWYDLIAEAGALVHAANPNVLVVVGGVNSATDLSSIRLSRMLDTTGWPGKHVWEWHSYSFTVTFPRILPCSLLKDLYGGFAGFVLTQNEEYTAPLILSEFGVGQTGGPDDGGLSSDDSTYLSCLTEYMESNDSDWVVWALQGSYYVRGGHTDYDETWGLLNHDWTALRNPQFPSLLGGMWNMTQGP</sequence>
<feature type="chain" id="PRO_5045436708" description="Glycoside hydrolase family 5 domain-containing protein" evidence="5">
    <location>
        <begin position="24"/>
        <end position="422"/>
    </location>
</feature>
<reference evidence="7 8" key="1">
    <citation type="submission" date="2024-01" db="EMBL/GenBank/DDBJ databases">
        <authorList>
            <person name="Allen C."/>
            <person name="Tagirdzhanova G."/>
        </authorList>
    </citation>
    <scope>NUCLEOTIDE SEQUENCE [LARGE SCALE GENOMIC DNA]</scope>
</reference>
<evidence type="ECO:0000313" key="7">
    <source>
        <dbReference type="EMBL" id="CAK7223276.1"/>
    </source>
</evidence>
<evidence type="ECO:0000256" key="1">
    <source>
        <dbReference type="ARBA" id="ARBA00005641"/>
    </source>
</evidence>
<dbReference type="InterPro" id="IPR001547">
    <property type="entry name" value="Glyco_hydro_5"/>
</dbReference>
<protein>
    <recommendedName>
        <fullName evidence="6">Glycoside hydrolase family 5 domain-containing protein</fullName>
    </recommendedName>
</protein>
<dbReference type="InterPro" id="IPR017853">
    <property type="entry name" value="GH"/>
</dbReference>
<proteinExistence type="inferred from homology"/>
<dbReference type="SUPFAM" id="SSF51445">
    <property type="entry name" value="(Trans)glycosidases"/>
    <property type="match status" value="1"/>
</dbReference>
<accession>A0ABP0BV44</accession>
<evidence type="ECO:0000256" key="4">
    <source>
        <dbReference type="RuleBase" id="RU361153"/>
    </source>
</evidence>
<dbReference type="PANTHER" id="PTHR31263">
    <property type="entry name" value="CELLULASE FAMILY PROTEIN (AFU_ORTHOLOGUE AFUA_5G14560)"/>
    <property type="match status" value="1"/>
</dbReference>